<evidence type="ECO:0000313" key="2">
    <source>
        <dbReference type="EMBL" id="KAF0772540.1"/>
    </source>
</evidence>
<proteinExistence type="predicted"/>
<keyword evidence="3" id="KW-1185">Reference proteome</keyword>
<name>A0A6G0ZMV9_APHCR</name>
<keyword evidence="1" id="KW-1133">Transmembrane helix</keyword>
<keyword evidence="1" id="KW-0812">Transmembrane</keyword>
<organism evidence="2 3">
    <name type="scientific">Aphis craccivora</name>
    <name type="common">Cowpea aphid</name>
    <dbReference type="NCBI Taxonomy" id="307492"/>
    <lineage>
        <taxon>Eukaryota</taxon>
        <taxon>Metazoa</taxon>
        <taxon>Ecdysozoa</taxon>
        <taxon>Arthropoda</taxon>
        <taxon>Hexapoda</taxon>
        <taxon>Insecta</taxon>
        <taxon>Pterygota</taxon>
        <taxon>Neoptera</taxon>
        <taxon>Paraneoptera</taxon>
        <taxon>Hemiptera</taxon>
        <taxon>Sternorrhyncha</taxon>
        <taxon>Aphidomorpha</taxon>
        <taxon>Aphidoidea</taxon>
        <taxon>Aphididae</taxon>
        <taxon>Aphidini</taxon>
        <taxon>Aphis</taxon>
        <taxon>Aphis</taxon>
    </lineage>
</organism>
<comment type="caution">
    <text evidence="2">The sequence shown here is derived from an EMBL/GenBank/DDBJ whole genome shotgun (WGS) entry which is preliminary data.</text>
</comment>
<evidence type="ECO:0000256" key="1">
    <source>
        <dbReference type="SAM" id="Phobius"/>
    </source>
</evidence>
<keyword evidence="1" id="KW-0472">Membrane</keyword>
<feature type="non-terminal residue" evidence="2">
    <location>
        <position position="195"/>
    </location>
</feature>
<accession>A0A6G0ZMV9</accession>
<dbReference type="AlphaFoldDB" id="A0A6G0ZMV9"/>
<evidence type="ECO:0000313" key="3">
    <source>
        <dbReference type="Proteomes" id="UP000478052"/>
    </source>
</evidence>
<gene>
    <name evidence="2" type="ORF">FWK35_00004132</name>
</gene>
<feature type="transmembrane region" description="Helical" evidence="1">
    <location>
        <begin position="121"/>
        <end position="143"/>
    </location>
</feature>
<dbReference type="OrthoDB" id="6594188at2759"/>
<dbReference type="EMBL" id="VUJU01000163">
    <property type="protein sequence ID" value="KAF0772540.1"/>
    <property type="molecule type" value="Genomic_DNA"/>
</dbReference>
<sequence>MKPKRELLQHLTSMKFRIKDKILKYSDDWMLELSYRCINVDTMKNNIIRFKVYMTYNGIASNHKDERVSLIVPWIVGLITFMALEAVAIVYSNVLRDHVNKVSCEHIHKFDSFCKIEVTFYLIRAILNLMHVALAIPINSATFKKSFYSMRRINTYLRSNMVQDRFTNLNIIIIEKSNEQGKKDAIIIYSVESIK</sequence>
<protein>
    <submittedName>
        <fullName evidence="2">Uncharacterized protein</fullName>
    </submittedName>
</protein>
<reference evidence="2 3" key="1">
    <citation type="submission" date="2019-08" db="EMBL/GenBank/DDBJ databases">
        <title>Whole genome of Aphis craccivora.</title>
        <authorList>
            <person name="Voronova N.V."/>
            <person name="Shulinski R.S."/>
            <person name="Bandarenka Y.V."/>
            <person name="Zhorov D.G."/>
            <person name="Warner D."/>
        </authorList>
    </citation>
    <scope>NUCLEOTIDE SEQUENCE [LARGE SCALE GENOMIC DNA]</scope>
    <source>
        <strain evidence="2">180601</strain>
        <tissue evidence="2">Whole Body</tissue>
    </source>
</reference>
<dbReference type="Proteomes" id="UP000478052">
    <property type="component" value="Unassembled WGS sequence"/>
</dbReference>
<feature type="transmembrane region" description="Helical" evidence="1">
    <location>
        <begin position="71"/>
        <end position="91"/>
    </location>
</feature>